<dbReference type="AlphaFoldDB" id="F5J104"/>
<dbReference type="RefSeq" id="WP_006800553.1">
    <property type="nucleotide sequence ID" value="NZ_GL891986.1"/>
</dbReference>
<reference evidence="1 2" key="1">
    <citation type="submission" date="2011-04" db="EMBL/GenBank/DDBJ databases">
        <title>The Genome Sequence of Dysgonomonas gadei ATCC BAA-286.</title>
        <authorList>
            <consortium name="The Broad Institute Genome Sequencing Platform"/>
            <person name="Earl A."/>
            <person name="Ward D."/>
            <person name="Feldgarden M."/>
            <person name="Gevers D."/>
            <person name="Pudlo N."/>
            <person name="Martens E."/>
            <person name="Allen-Vercoe E."/>
            <person name="Young S.K."/>
            <person name="Zeng Q."/>
            <person name="Gargeya S."/>
            <person name="Fitzgerald M."/>
            <person name="Haas B."/>
            <person name="Abouelleil A."/>
            <person name="Alvarado L."/>
            <person name="Arachchi H.M."/>
            <person name="Berlin A."/>
            <person name="Brown A."/>
            <person name="Chapman S.B."/>
            <person name="Chen Z."/>
            <person name="Dunbar C."/>
            <person name="Freedman E."/>
            <person name="Gearin G."/>
            <person name="Gellesch M."/>
            <person name="Goldberg J."/>
            <person name="Griggs A."/>
            <person name="Gujja S."/>
            <person name="Heiman D."/>
            <person name="Howarth C."/>
            <person name="Larson L."/>
            <person name="Lui A."/>
            <person name="MacDonald P.J.P."/>
            <person name="Mehta T."/>
            <person name="Montmayeur A."/>
            <person name="Murphy C."/>
            <person name="Neiman D."/>
            <person name="Pearson M."/>
            <person name="Priest M."/>
            <person name="Roberts A."/>
            <person name="Saif S."/>
            <person name="Shea T."/>
            <person name="Shenoy N."/>
            <person name="Sisk P."/>
            <person name="Stolte C."/>
            <person name="Sykes S."/>
            <person name="Yandava C."/>
            <person name="Wortman J."/>
            <person name="Nusbaum C."/>
            <person name="Birren B."/>
        </authorList>
    </citation>
    <scope>NUCLEOTIDE SEQUENCE [LARGE SCALE GENOMIC DNA]</scope>
    <source>
        <strain evidence="1 2">ATCC BAA-286</strain>
    </source>
</reference>
<dbReference type="HOGENOM" id="CLU_160746_1_0_10"/>
<dbReference type="OrthoDB" id="1456570at2"/>
<dbReference type="STRING" id="742766.HMPREF9455_03021"/>
<protein>
    <recommendedName>
        <fullName evidence="3">Cysteine-rich CPCC domain-containing protein</fullName>
    </recommendedName>
</protein>
<keyword evidence="2" id="KW-1185">Reference proteome</keyword>
<proteinExistence type="predicted"/>
<gene>
    <name evidence="1" type="ORF">HMPREF9455_03021</name>
</gene>
<dbReference type="Proteomes" id="UP000004913">
    <property type="component" value="Unassembled WGS sequence"/>
</dbReference>
<evidence type="ECO:0000313" key="2">
    <source>
        <dbReference type="Proteomes" id="UP000004913"/>
    </source>
</evidence>
<organism evidence="1 2">
    <name type="scientific">Dysgonomonas gadei ATCC BAA-286</name>
    <dbReference type="NCBI Taxonomy" id="742766"/>
    <lineage>
        <taxon>Bacteria</taxon>
        <taxon>Pseudomonadati</taxon>
        <taxon>Bacteroidota</taxon>
        <taxon>Bacteroidia</taxon>
        <taxon>Bacteroidales</taxon>
        <taxon>Dysgonomonadaceae</taxon>
        <taxon>Dysgonomonas</taxon>
    </lineage>
</organism>
<dbReference type="eggNOG" id="ENOG5033B86">
    <property type="taxonomic scope" value="Bacteria"/>
</dbReference>
<name>F5J104_9BACT</name>
<evidence type="ECO:0000313" key="1">
    <source>
        <dbReference type="EMBL" id="EGK00747.1"/>
    </source>
</evidence>
<sequence length="85" mass="10235">MKEHNCRVCGLDIEDKPWGEDEKCPTYEVCLCCGVEFGNEDYTIESTKEYRKQWIKKGCLWFNSKKKPENWNFEEQMLDIPVEYK</sequence>
<comment type="caution">
    <text evidence="1">The sequence shown here is derived from an EMBL/GenBank/DDBJ whole genome shotgun (WGS) entry which is preliminary data.</text>
</comment>
<dbReference type="EMBL" id="ADLV01000035">
    <property type="protein sequence ID" value="EGK00747.1"/>
    <property type="molecule type" value="Genomic_DNA"/>
</dbReference>
<accession>F5J104</accession>
<evidence type="ECO:0008006" key="3">
    <source>
        <dbReference type="Google" id="ProtNLM"/>
    </source>
</evidence>